<gene>
    <name evidence="1" type="ORF">ACHHYP_17501</name>
</gene>
<dbReference type="InterPro" id="IPR036770">
    <property type="entry name" value="Ankyrin_rpt-contain_sf"/>
</dbReference>
<dbReference type="PANTHER" id="PTHR46586:SF3">
    <property type="entry name" value="ANKYRIN REPEAT-CONTAINING PROTEIN"/>
    <property type="match status" value="1"/>
</dbReference>
<dbReference type="SMART" id="SM00248">
    <property type="entry name" value="ANK"/>
    <property type="match status" value="4"/>
</dbReference>
<organism evidence="1 2">
    <name type="scientific">Achlya hypogyna</name>
    <name type="common">Oomycete</name>
    <name type="synonym">Protoachlya hypogyna</name>
    <dbReference type="NCBI Taxonomy" id="1202772"/>
    <lineage>
        <taxon>Eukaryota</taxon>
        <taxon>Sar</taxon>
        <taxon>Stramenopiles</taxon>
        <taxon>Oomycota</taxon>
        <taxon>Saprolegniomycetes</taxon>
        <taxon>Saprolegniales</taxon>
        <taxon>Achlyaceae</taxon>
        <taxon>Achlya</taxon>
    </lineage>
</organism>
<comment type="caution">
    <text evidence="1">The sequence shown here is derived from an EMBL/GenBank/DDBJ whole genome shotgun (WGS) entry which is preliminary data.</text>
</comment>
<dbReference type="SUPFAM" id="SSF48403">
    <property type="entry name" value="Ankyrin repeat"/>
    <property type="match status" value="2"/>
</dbReference>
<evidence type="ECO:0000313" key="2">
    <source>
        <dbReference type="Proteomes" id="UP000243579"/>
    </source>
</evidence>
<keyword evidence="2" id="KW-1185">Reference proteome</keyword>
<name>A0A1V9Y446_ACHHY</name>
<accession>A0A1V9Y446</accession>
<sequence>MEAIELAFRRGHLDVVRYLMDLRTDMPQLNVRFLIRRRKWSQELPEAVAAFGNIELLLLLHTFTTDGWGQRALQTALQRGDSISAEFLYDNHLDTHYDGMLDDAAATGLLSFVQRVHANGWSCTTRAMDDAAAAGHLDVVRYLHKHRSEGCTDTALIRAVRSGHADVVRFLCDHRPEVDPTAALEYAVGRSTLATIQVLVDYVPSIDGIAMGALFKGHLDVADCLVGAGASLDTSVVSDDTIRRAADPIEALAYLVGHGVVLPSAWMLVWIRRGKLDAVQYQHDFGEPYDSHEALLAAVCDNRLAILKFLVKYAPNDCLPAAFEAAFRQRRFKIWTCLDEMCPGVCDYDKMLQIALHNNWTNGLRYLFEQHYVNREKCSSDKTSLHIT</sequence>
<protein>
    <submittedName>
        <fullName evidence="1">Uncharacterized protein</fullName>
    </submittedName>
</protein>
<evidence type="ECO:0000313" key="1">
    <source>
        <dbReference type="EMBL" id="OQR80501.1"/>
    </source>
</evidence>
<dbReference type="Proteomes" id="UP000243579">
    <property type="component" value="Unassembled WGS sequence"/>
</dbReference>
<reference evidence="1 2" key="1">
    <citation type="journal article" date="2014" name="Genome Biol. Evol.">
        <title>The secreted proteins of Achlya hypogyna and Thraustotheca clavata identify the ancestral oomycete secretome and reveal gene acquisitions by horizontal gene transfer.</title>
        <authorList>
            <person name="Misner I."/>
            <person name="Blouin N."/>
            <person name="Leonard G."/>
            <person name="Richards T.A."/>
            <person name="Lane C.E."/>
        </authorList>
    </citation>
    <scope>NUCLEOTIDE SEQUENCE [LARGE SCALE GENOMIC DNA]</scope>
    <source>
        <strain evidence="1 2">ATCC 48635</strain>
    </source>
</reference>
<dbReference type="AlphaFoldDB" id="A0A1V9Y446"/>
<dbReference type="InterPro" id="IPR052050">
    <property type="entry name" value="SecEffector_AnkRepeat"/>
</dbReference>
<dbReference type="EMBL" id="JNBR01002968">
    <property type="protein sequence ID" value="OQR80501.1"/>
    <property type="molecule type" value="Genomic_DNA"/>
</dbReference>
<proteinExistence type="predicted"/>
<dbReference type="Gene3D" id="1.25.40.20">
    <property type="entry name" value="Ankyrin repeat-containing domain"/>
    <property type="match status" value="2"/>
</dbReference>
<dbReference type="PANTHER" id="PTHR46586">
    <property type="entry name" value="ANKYRIN REPEAT-CONTAINING PROTEIN"/>
    <property type="match status" value="1"/>
</dbReference>
<dbReference type="InterPro" id="IPR002110">
    <property type="entry name" value="Ankyrin_rpt"/>
</dbReference>
<dbReference type="Pfam" id="PF12796">
    <property type="entry name" value="Ank_2"/>
    <property type="match status" value="1"/>
</dbReference>